<evidence type="ECO:0000313" key="2">
    <source>
        <dbReference type="Proteomes" id="UP001186974"/>
    </source>
</evidence>
<sequence>RNLDNQKFILQNELRTWSELKRRSASVSESTPSKQATQNTDHVPLRRWGGCANGCNHKHMNFPRRAKRQNTVDTLTAEAAQTVPSSEKEDHPIAVQEAKNLFANSTANDTILEETPTASPTTGKPNSNDTSNDASSEDEESDGPEAFDPNNLQNPNHLGVPPPYLYKLGRDAGGSRSGVGTPAEGNSDDSDYFPTPLAMQSHRAALRERTRSRSRSLKGRKGTVTDKNGEASVPVATSSQRQKTESEWAVESGMGSGAFADRLGDDRAGIMSAEETEGPVKDGNVILGEVVDKMKERDRKSFQEVY</sequence>
<keyword evidence="2" id="KW-1185">Reference proteome</keyword>
<proteinExistence type="predicted"/>
<dbReference type="Proteomes" id="UP001186974">
    <property type="component" value="Unassembled WGS sequence"/>
</dbReference>
<protein>
    <submittedName>
        <fullName evidence="1">Uncharacterized protein</fullName>
    </submittedName>
</protein>
<accession>A0ACC3DNZ1</accession>
<dbReference type="EMBL" id="JAWDJW010002058">
    <property type="protein sequence ID" value="KAK3078258.1"/>
    <property type="molecule type" value="Genomic_DNA"/>
</dbReference>
<gene>
    <name evidence="1" type="ORF">LTS18_008041</name>
</gene>
<feature type="non-terminal residue" evidence="1">
    <location>
        <position position="1"/>
    </location>
</feature>
<comment type="caution">
    <text evidence="1">The sequence shown here is derived from an EMBL/GenBank/DDBJ whole genome shotgun (WGS) entry which is preliminary data.</text>
</comment>
<name>A0ACC3DNZ1_9PEZI</name>
<evidence type="ECO:0000313" key="1">
    <source>
        <dbReference type="EMBL" id="KAK3078258.1"/>
    </source>
</evidence>
<reference evidence="1" key="1">
    <citation type="submission" date="2024-09" db="EMBL/GenBank/DDBJ databases">
        <title>Black Yeasts Isolated from many extreme environments.</title>
        <authorList>
            <person name="Coleine C."/>
            <person name="Stajich J.E."/>
            <person name="Selbmann L."/>
        </authorList>
    </citation>
    <scope>NUCLEOTIDE SEQUENCE</scope>
    <source>
        <strain evidence="1">CCFEE 5737</strain>
    </source>
</reference>
<organism evidence="1 2">
    <name type="scientific">Coniosporium uncinatum</name>
    <dbReference type="NCBI Taxonomy" id="93489"/>
    <lineage>
        <taxon>Eukaryota</taxon>
        <taxon>Fungi</taxon>
        <taxon>Dikarya</taxon>
        <taxon>Ascomycota</taxon>
        <taxon>Pezizomycotina</taxon>
        <taxon>Dothideomycetes</taxon>
        <taxon>Dothideomycetes incertae sedis</taxon>
        <taxon>Coniosporium</taxon>
    </lineage>
</organism>